<dbReference type="PANTHER" id="PTHR45947">
    <property type="entry name" value="SULFOQUINOVOSYL TRANSFERASE SQD2"/>
    <property type="match status" value="1"/>
</dbReference>
<dbReference type="Gene3D" id="3.40.50.2000">
    <property type="entry name" value="Glycogen Phosphorylase B"/>
    <property type="match status" value="2"/>
</dbReference>
<comment type="caution">
    <text evidence="2">The sequence shown here is derived from an EMBL/GenBank/DDBJ whole genome shotgun (WGS) entry which is preliminary data.</text>
</comment>
<dbReference type="Pfam" id="PF00534">
    <property type="entry name" value="Glycos_transf_1"/>
    <property type="match status" value="1"/>
</dbReference>
<reference evidence="2" key="1">
    <citation type="submission" date="2022-10" db="EMBL/GenBank/DDBJ databases">
        <authorList>
            <person name="Yu W.X."/>
        </authorList>
    </citation>
    <scope>NUCLEOTIDE SEQUENCE</scope>
    <source>
        <strain evidence="2">AAT</strain>
    </source>
</reference>
<dbReference type="Proteomes" id="UP001209229">
    <property type="component" value="Unassembled WGS sequence"/>
</dbReference>
<dbReference type="AlphaFoldDB" id="A0AAE3M8Z6"/>
<dbReference type="EMBL" id="JAPDPJ010000088">
    <property type="protein sequence ID" value="MCW3789201.1"/>
    <property type="molecule type" value="Genomic_DNA"/>
</dbReference>
<feature type="domain" description="Glycosyl transferase family 1" evidence="1">
    <location>
        <begin position="203"/>
        <end position="350"/>
    </location>
</feature>
<accession>A0AAE3M8Z6</accession>
<dbReference type="SUPFAM" id="SSF53756">
    <property type="entry name" value="UDP-Glycosyltransferase/glycogen phosphorylase"/>
    <property type="match status" value="1"/>
</dbReference>
<gene>
    <name evidence="2" type="ORF">OM075_22240</name>
</gene>
<dbReference type="RefSeq" id="WP_301192759.1">
    <property type="nucleotide sequence ID" value="NZ_JAPDPJ010000088.1"/>
</dbReference>
<evidence type="ECO:0000313" key="2">
    <source>
        <dbReference type="EMBL" id="MCW3789201.1"/>
    </source>
</evidence>
<evidence type="ECO:0000313" key="3">
    <source>
        <dbReference type="Proteomes" id="UP001209229"/>
    </source>
</evidence>
<dbReference type="PANTHER" id="PTHR45947:SF3">
    <property type="entry name" value="SULFOQUINOVOSYL TRANSFERASE SQD2"/>
    <property type="match status" value="1"/>
</dbReference>
<dbReference type="CDD" id="cd03801">
    <property type="entry name" value="GT4_PimA-like"/>
    <property type="match status" value="1"/>
</dbReference>
<dbReference type="InterPro" id="IPR001296">
    <property type="entry name" value="Glyco_trans_1"/>
</dbReference>
<dbReference type="GO" id="GO:0016757">
    <property type="term" value="F:glycosyltransferase activity"/>
    <property type="evidence" value="ECO:0007669"/>
    <property type="project" value="InterPro"/>
</dbReference>
<keyword evidence="3" id="KW-1185">Reference proteome</keyword>
<evidence type="ECO:0000259" key="1">
    <source>
        <dbReference type="Pfam" id="PF00534"/>
    </source>
</evidence>
<proteinExistence type="predicted"/>
<name>A0AAE3M8Z6_9BACT</name>
<dbReference type="InterPro" id="IPR050194">
    <property type="entry name" value="Glycosyltransferase_grp1"/>
</dbReference>
<organism evidence="2 3">
    <name type="scientific">Plebeiibacterium sediminum</name>
    <dbReference type="NCBI Taxonomy" id="2992112"/>
    <lineage>
        <taxon>Bacteria</taxon>
        <taxon>Pseudomonadati</taxon>
        <taxon>Bacteroidota</taxon>
        <taxon>Bacteroidia</taxon>
        <taxon>Marinilabiliales</taxon>
        <taxon>Marinilabiliaceae</taxon>
        <taxon>Plebeiibacterium</taxon>
    </lineage>
</organism>
<sequence length="380" mass="44513">MLTKEAELKLRVFYTWSQKEQDNYDTDFNRKIDWDIPLLEGYEYQFIQNLSKNPGIHHYNGIDCPSLNKEIENWQATHILVFGWNFKAHFKAMRHFKGKIPVLFRGDSTLLDYNIINYKQIFEGKNIKSQILYGKSYIKYLFRKAFLTYIYNKIDTAFYVGTNNKDYFVAHGLKENQLVFVPHAIDNERFFDSYEKQYEEKAKKWRQDLDIKKNDRVILFAGKLEKKKNPQILLDAFTHIKKNNPNFKLIFLGSGELEKDLKSKSSNLNDVYFLPFQNQSMMPVVYRLGDIFCLPSQGPGETWGLAVNEALACNRPVLVSDKVGCAYDLVNIKTGSVFESNDRISLQNSLINFNLYEPQWNASLWSFHNISKNIIAFLNS</sequence>
<protein>
    <submittedName>
        <fullName evidence="2">Glycosyltransferase family 4 protein</fullName>
    </submittedName>
</protein>